<sequence>MKITISILVLALIITNVFWFYQVIDAKVTLSYRDQHIEALEETREQLMSILPDVTKNTTKEEIIKAASKYTKQQVFEKDGCTWVGKLGLKFDENNKLQSVSPLWSFGEKDPCYPT</sequence>
<dbReference type="EMBL" id="CP140158">
    <property type="protein sequence ID" value="WQG85131.1"/>
    <property type="molecule type" value="Genomic_DNA"/>
</dbReference>
<gene>
    <name evidence="1" type="ORF">SR900_11735</name>
</gene>
<dbReference type="Proteomes" id="UP001324185">
    <property type="component" value="Chromosome"/>
</dbReference>
<keyword evidence="2" id="KW-1185">Reference proteome</keyword>
<proteinExistence type="predicted"/>
<organism evidence="1 2">
    <name type="scientific">Kangiella aquimarina</name>
    <dbReference type="NCBI Taxonomy" id="261965"/>
    <lineage>
        <taxon>Bacteria</taxon>
        <taxon>Pseudomonadati</taxon>
        <taxon>Pseudomonadota</taxon>
        <taxon>Gammaproteobacteria</taxon>
        <taxon>Kangiellales</taxon>
        <taxon>Kangiellaceae</taxon>
        <taxon>Kangiella</taxon>
    </lineage>
</organism>
<protein>
    <submittedName>
        <fullName evidence="1">Uncharacterized protein</fullName>
    </submittedName>
</protein>
<reference evidence="1 2" key="1">
    <citation type="submission" date="2023-11" db="EMBL/GenBank/DDBJ databases">
        <title>MicrobeMod: A computational toolkit for identifying prokaryotic methylation and restriction-modification with nanopore sequencing.</title>
        <authorList>
            <person name="Crits-Christoph A."/>
            <person name="Kang S.C."/>
            <person name="Lee H."/>
            <person name="Ostrov N."/>
        </authorList>
    </citation>
    <scope>NUCLEOTIDE SEQUENCE [LARGE SCALE GENOMIC DNA]</scope>
    <source>
        <strain evidence="1 2">DSMZ 16071</strain>
    </source>
</reference>
<accession>A0ABZ0X3F5</accession>
<dbReference type="RefSeq" id="WP_018625245.1">
    <property type="nucleotide sequence ID" value="NZ_CP140158.1"/>
</dbReference>
<evidence type="ECO:0000313" key="1">
    <source>
        <dbReference type="EMBL" id="WQG85131.1"/>
    </source>
</evidence>
<evidence type="ECO:0000313" key="2">
    <source>
        <dbReference type="Proteomes" id="UP001324185"/>
    </source>
</evidence>
<name>A0ABZ0X3F5_9GAMM</name>